<evidence type="ECO:0000313" key="2">
    <source>
        <dbReference type="Proteomes" id="UP001183388"/>
    </source>
</evidence>
<evidence type="ECO:0000313" key="1">
    <source>
        <dbReference type="EMBL" id="MDT0310263.1"/>
    </source>
</evidence>
<comment type="caution">
    <text evidence="1">The sequence shown here is derived from an EMBL/GenBank/DDBJ whole genome shotgun (WGS) entry which is preliminary data.</text>
</comment>
<dbReference type="RefSeq" id="WP_311633234.1">
    <property type="nucleotide sequence ID" value="NZ_JAVREN010000062.1"/>
</dbReference>
<keyword evidence="2" id="KW-1185">Reference proteome</keyword>
<organism evidence="1 2">
    <name type="scientific">Streptomyces boetiae</name>
    <dbReference type="NCBI Taxonomy" id="3075541"/>
    <lineage>
        <taxon>Bacteria</taxon>
        <taxon>Bacillati</taxon>
        <taxon>Actinomycetota</taxon>
        <taxon>Actinomycetes</taxon>
        <taxon>Kitasatosporales</taxon>
        <taxon>Streptomycetaceae</taxon>
        <taxon>Streptomyces</taxon>
    </lineage>
</organism>
<gene>
    <name evidence="1" type="ORF">RM780_25400</name>
</gene>
<accession>A0ABU2LF93</accession>
<dbReference type="EMBL" id="JAVREN010000062">
    <property type="protein sequence ID" value="MDT0310263.1"/>
    <property type="molecule type" value="Genomic_DNA"/>
</dbReference>
<name>A0ABU2LF93_9ACTN</name>
<protein>
    <submittedName>
        <fullName evidence="1">Uncharacterized protein</fullName>
    </submittedName>
</protein>
<proteinExistence type="predicted"/>
<dbReference type="Proteomes" id="UP001183388">
    <property type="component" value="Unassembled WGS sequence"/>
</dbReference>
<reference evidence="2" key="1">
    <citation type="submission" date="2023-07" db="EMBL/GenBank/DDBJ databases">
        <title>30 novel species of actinomycetes from the DSMZ collection.</title>
        <authorList>
            <person name="Nouioui I."/>
        </authorList>
    </citation>
    <scope>NUCLEOTIDE SEQUENCE [LARGE SCALE GENOMIC DNA]</scope>
    <source>
        <strain evidence="2">DSM 44917</strain>
    </source>
</reference>
<sequence length="227" mass="24357">MLTLVFSSEDDVRLHVIVEDPDPDFQKALLGLLAKHGGTLQPVEPATGWTDPETASRYYLSLPATAQRILREAATRDDGYVPADVLRGPGGEGRLTGTSGAFKAALKRGVRRGWWVADQLPPVLAEGPGFGKVAGYRVRSEALPAFQAAVATHQQGELASQKDCLAEGIRSEGGDWDAQRAVAALHAVGHTVDEKRARDILRKLAAAGLLQRVDGDRALFRSTANDE</sequence>